<organism evidence="2">
    <name type="scientific">Arundo donax</name>
    <name type="common">Giant reed</name>
    <name type="synonym">Donax arundinaceus</name>
    <dbReference type="NCBI Taxonomy" id="35708"/>
    <lineage>
        <taxon>Eukaryota</taxon>
        <taxon>Viridiplantae</taxon>
        <taxon>Streptophyta</taxon>
        <taxon>Embryophyta</taxon>
        <taxon>Tracheophyta</taxon>
        <taxon>Spermatophyta</taxon>
        <taxon>Magnoliopsida</taxon>
        <taxon>Liliopsida</taxon>
        <taxon>Poales</taxon>
        <taxon>Poaceae</taxon>
        <taxon>PACMAD clade</taxon>
        <taxon>Arundinoideae</taxon>
        <taxon>Arundineae</taxon>
        <taxon>Arundo</taxon>
    </lineage>
</organism>
<dbReference type="AlphaFoldDB" id="A0A0A9C341"/>
<reference evidence="2" key="2">
    <citation type="journal article" date="2015" name="Data Brief">
        <title>Shoot transcriptome of the giant reed, Arundo donax.</title>
        <authorList>
            <person name="Barrero R.A."/>
            <person name="Guerrero F.D."/>
            <person name="Moolhuijzen P."/>
            <person name="Goolsby J.A."/>
            <person name="Tidwell J."/>
            <person name="Bellgard S.E."/>
            <person name="Bellgard M.I."/>
        </authorList>
    </citation>
    <scope>NUCLEOTIDE SEQUENCE</scope>
    <source>
        <tissue evidence="2">Shoot tissue taken approximately 20 cm above the soil surface</tissue>
    </source>
</reference>
<sequence>METTSSAHRTISGTRRRRVARWQ</sequence>
<name>A0A0A9C341_ARUDO</name>
<proteinExistence type="predicted"/>
<reference evidence="2" key="1">
    <citation type="submission" date="2014-09" db="EMBL/GenBank/DDBJ databases">
        <authorList>
            <person name="Magalhaes I.L.F."/>
            <person name="Oliveira U."/>
            <person name="Santos F.R."/>
            <person name="Vidigal T.H.D.A."/>
            <person name="Brescovit A.D."/>
            <person name="Santos A.J."/>
        </authorList>
    </citation>
    <scope>NUCLEOTIDE SEQUENCE</scope>
    <source>
        <tissue evidence="2">Shoot tissue taken approximately 20 cm above the soil surface</tissue>
    </source>
</reference>
<feature type="compositionally biased region" description="Basic residues" evidence="1">
    <location>
        <begin position="14"/>
        <end position="23"/>
    </location>
</feature>
<evidence type="ECO:0000256" key="1">
    <source>
        <dbReference type="SAM" id="MobiDB-lite"/>
    </source>
</evidence>
<dbReference type="EMBL" id="GBRH01230090">
    <property type="protein sequence ID" value="JAD67805.1"/>
    <property type="molecule type" value="Transcribed_RNA"/>
</dbReference>
<feature type="region of interest" description="Disordered" evidence="1">
    <location>
        <begin position="1"/>
        <end position="23"/>
    </location>
</feature>
<protein>
    <submittedName>
        <fullName evidence="2">Uncharacterized protein</fullName>
    </submittedName>
</protein>
<feature type="compositionally biased region" description="Polar residues" evidence="1">
    <location>
        <begin position="1"/>
        <end position="13"/>
    </location>
</feature>
<accession>A0A0A9C341</accession>
<evidence type="ECO:0000313" key="2">
    <source>
        <dbReference type="EMBL" id="JAD67805.1"/>
    </source>
</evidence>